<evidence type="ECO:0000256" key="2">
    <source>
        <dbReference type="ARBA" id="ARBA00019062"/>
    </source>
</evidence>
<sequence>MAITRGTGSVKIPRSENEHDCHYKFNSMVYGIHSPQVLILPNDTSENARLISLKNPRCSKSSRYLICPVKGLFELKEVAGNTSLRRSWFLHPDIEGKPKDKKLDEIDIYSEPTGHTMQRADLLIATAIDPLFIILPSLMPLPEIKSSKSLKKLFLSRDEYLERLISHSPQISNFLETSSMRELFSYRIAAVCDMLDVDGEKLYRMNEDKLVEELLRKAMKMANGGLPTSIEESIVKRSLEIPNTVMKYEEDHQPVHRADGAKVGSSLGLETSYRQGSLSSNISDAKASKVPTDRSPTPAKSMAPEHEQQEAVPELEIIDLLRTRVSLSYIFSNYISPHICEILREKLIKSKTLIDFGPLDVRLAHVSKLRQNSLCGRSNDDFSRKRPRLDDGEPNFKVEKKSKEESKKSNAICSRGVKVLKKANISGMKKMSEFFKKS</sequence>
<protein>
    <recommendedName>
        <fullName evidence="2">Ribonuclease H2 subunit B</fullName>
    </recommendedName>
    <alternativeName>
        <fullName evidence="5">Ribonuclease HI subunit B</fullName>
    </alternativeName>
</protein>
<evidence type="ECO:0000259" key="7">
    <source>
        <dbReference type="Pfam" id="PF09468"/>
    </source>
</evidence>
<comment type="function">
    <text evidence="4">Non catalytic subunit of RNase H2, an endonuclease that specifically degrades the RNA of RNA:DNA hybrids. Participates in DNA replication, possibly by mediating the removal of lagging-strand Okazaki fragment RNA primers during DNA replication. Mediates the excision of single ribonucleotides from DNA:RNA duplexes.</text>
</comment>
<evidence type="ECO:0000313" key="10">
    <source>
        <dbReference type="Proteomes" id="UP000283383"/>
    </source>
</evidence>
<feature type="region of interest" description="Disordered" evidence="6">
    <location>
        <begin position="376"/>
        <end position="410"/>
    </location>
</feature>
<dbReference type="Pfam" id="PF09468">
    <property type="entry name" value="RNase_H2-Ydr279"/>
    <property type="match status" value="1"/>
</dbReference>
<dbReference type="PANTHER" id="PTHR13383">
    <property type="entry name" value="RIBONUCLEASE H2 SUBUNIT B"/>
    <property type="match status" value="1"/>
</dbReference>
<dbReference type="Pfam" id="PF17745">
    <property type="entry name" value="Ydr279_N"/>
    <property type="match status" value="1"/>
</dbReference>
<dbReference type="Proteomes" id="UP000283383">
    <property type="component" value="Unassembled WGS sequence"/>
</dbReference>
<dbReference type="AlphaFoldDB" id="A0A420IQB8"/>
<dbReference type="GO" id="GO:0006401">
    <property type="term" value="P:RNA catabolic process"/>
    <property type="evidence" value="ECO:0007669"/>
    <property type="project" value="TreeGrafter"/>
</dbReference>
<evidence type="ECO:0000256" key="3">
    <source>
        <dbReference type="ARBA" id="ARBA00023242"/>
    </source>
</evidence>
<dbReference type="CDD" id="cd09270">
    <property type="entry name" value="RNase_H2-B"/>
    <property type="match status" value="1"/>
</dbReference>
<evidence type="ECO:0000259" key="8">
    <source>
        <dbReference type="Pfam" id="PF17745"/>
    </source>
</evidence>
<accession>A0A420IQB8</accession>
<dbReference type="PANTHER" id="PTHR13383:SF11">
    <property type="entry name" value="RIBONUCLEASE H2 SUBUNIT B"/>
    <property type="match status" value="1"/>
</dbReference>
<name>A0A420IQB8_9PEZI</name>
<dbReference type="STRING" id="62708.A0A420IQB8"/>
<feature type="domain" description="Ribonuclease H2 subunit B wHTH" evidence="7">
    <location>
        <begin position="132"/>
        <end position="343"/>
    </location>
</feature>
<feature type="domain" description="Rnh202 triple barrel" evidence="8">
    <location>
        <begin position="39"/>
        <end position="129"/>
    </location>
</feature>
<comment type="subcellular location">
    <subcellularLocation>
        <location evidence="1">Nucleus</location>
    </subcellularLocation>
</comment>
<dbReference type="InterPro" id="IPR040456">
    <property type="entry name" value="RNase_H2_suB"/>
</dbReference>
<keyword evidence="3" id="KW-0539">Nucleus</keyword>
<dbReference type="GO" id="GO:0032299">
    <property type="term" value="C:ribonuclease H2 complex"/>
    <property type="evidence" value="ECO:0007669"/>
    <property type="project" value="InterPro"/>
</dbReference>
<organism evidence="9 10">
    <name type="scientific">Golovinomyces cichoracearum</name>
    <dbReference type="NCBI Taxonomy" id="62708"/>
    <lineage>
        <taxon>Eukaryota</taxon>
        <taxon>Fungi</taxon>
        <taxon>Dikarya</taxon>
        <taxon>Ascomycota</taxon>
        <taxon>Pezizomycotina</taxon>
        <taxon>Leotiomycetes</taxon>
        <taxon>Erysiphales</taxon>
        <taxon>Erysiphaceae</taxon>
        <taxon>Golovinomyces</taxon>
    </lineage>
</organism>
<evidence type="ECO:0000256" key="4">
    <source>
        <dbReference type="ARBA" id="ARBA00024778"/>
    </source>
</evidence>
<dbReference type="InterPro" id="IPR019024">
    <property type="entry name" value="RNase_H2_suB_wHTH"/>
</dbReference>
<dbReference type="Gene3D" id="1.10.20.120">
    <property type="match status" value="1"/>
</dbReference>
<feature type="region of interest" description="Disordered" evidence="6">
    <location>
        <begin position="278"/>
        <end position="309"/>
    </location>
</feature>
<gene>
    <name evidence="9" type="ORF">GcM3_077003</name>
</gene>
<dbReference type="EMBL" id="MCBQ01007704">
    <property type="protein sequence ID" value="RKF76759.1"/>
    <property type="molecule type" value="Genomic_DNA"/>
</dbReference>
<comment type="caution">
    <text evidence="9">The sequence shown here is derived from an EMBL/GenBank/DDBJ whole genome shotgun (WGS) entry which is preliminary data.</text>
</comment>
<feature type="compositionally biased region" description="Basic and acidic residues" evidence="6">
    <location>
        <begin position="378"/>
        <end position="408"/>
    </location>
</feature>
<evidence type="ECO:0000256" key="6">
    <source>
        <dbReference type="SAM" id="MobiDB-lite"/>
    </source>
</evidence>
<evidence type="ECO:0000256" key="5">
    <source>
        <dbReference type="ARBA" id="ARBA00033464"/>
    </source>
</evidence>
<proteinExistence type="predicted"/>
<evidence type="ECO:0000256" key="1">
    <source>
        <dbReference type="ARBA" id="ARBA00004123"/>
    </source>
</evidence>
<evidence type="ECO:0000313" key="9">
    <source>
        <dbReference type="EMBL" id="RKF76759.1"/>
    </source>
</evidence>
<dbReference type="GO" id="GO:0005654">
    <property type="term" value="C:nucleoplasm"/>
    <property type="evidence" value="ECO:0007669"/>
    <property type="project" value="TreeGrafter"/>
</dbReference>
<dbReference type="InterPro" id="IPR041195">
    <property type="entry name" value="Rnh202_N"/>
</dbReference>
<keyword evidence="10" id="KW-1185">Reference proteome</keyword>
<reference evidence="9 10" key="1">
    <citation type="journal article" date="2018" name="BMC Genomics">
        <title>Comparative genome analyses reveal sequence features reflecting distinct modes of host-adaptation between dicot and monocot powdery mildew.</title>
        <authorList>
            <person name="Wu Y."/>
            <person name="Ma X."/>
            <person name="Pan Z."/>
            <person name="Kale S.D."/>
            <person name="Song Y."/>
            <person name="King H."/>
            <person name="Zhang Q."/>
            <person name="Presley C."/>
            <person name="Deng X."/>
            <person name="Wei C.I."/>
            <person name="Xiao S."/>
        </authorList>
    </citation>
    <scope>NUCLEOTIDE SEQUENCE [LARGE SCALE GENOMIC DNA]</scope>
    <source>
        <strain evidence="9">UMSG3</strain>
    </source>
</reference>